<protein>
    <submittedName>
        <fullName evidence="1">Uncharacterized protein</fullName>
    </submittedName>
</protein>
<accession>A0ACB0EQW0</accession>
<gene>
    <name evidence="1" type="ORF">MRATA1EN3_LOCUS14002</name>
</gene>
<dbReference type="Proteomes" id="UP001162501">
    <property type="component" value="Chromosome 24"/>
</dbReference>
<dbReference type="EMBL" id="OX596108">
    <property type="protein sequence ID" value="CAI9702789.1"/>
    <property type="molecule type" value="Genomic_DNA"/>
</dbReference>
<sequence length="171" mass="18132">MDRRGAKPQPLRVEKREQEGRGLGWALGRAACTSQGRGCRVRGGRARSEAGRCGRGIFPRLALRLTAQPRLARRAPPSRRPLPVLGRLSVLSVAGLASRRLPAGCQASMIGPASDAFLPPPTRCPCGSPGSLAPLHSSSAHTRFPRRIRSLGALVRPAPEKGGPSRLGWGS</sequence>
<organism evidence="1 2">
    <name type="scientific">Rangifer tarandus platyrhynchus</name>
    <name type="common">Svalbard reindeer</name>
    <dbReference type="NCBI Taxonomy" id="3082113"/>
    <lineage>
        <taxon>Eukaryota</taxon>
        <taxon>Metazoa</taxon>
        <taxon>Chordata</taxon>
        <taxon>Craniata</taxon>
        <taxon>Vertebrata</taxon>
        <taxon>Euteleostomi</taxon>
        <taxon>Mammalia</taxon>
        <taxon>Eutheria</taxon>
        <taxon>Laurasiatheria</taxon>
        <taxon>Artiodactyla</taxon>
        <taxon>Ruminantia</taxon>
        <taxon>Pecora</taxon>
        <taxon>Cervidae</taxon>
        <taxon>Odocoileinae</taxon>
        <taxon>Rangifer</taxon>
    </lineage>
</organism>
<evidence type="ECO:0000313" key="1">
    <source>
        <dbReference type="EMBL" id="CAI9702789.1"/>
    </source>
</evidence>
<name>A0ACB0EQW0_RANTA</name>
<reference evidence="1" key="1">
    <citation type="submission" date="2023-05" db="EMBL/GenBank/DDBJ databases">
        <authorList>
            <consortium name="ELIXIR-Norway"/>
        </authorList>
    </citation>
    <scope>NUCLEOTIDE SEQUENCE</scope>
</reference>
<evidence type="ECO:0000313" key="2">
    <source>
        <dbReference type="Proteomes" id="UP001162501"/>
    </source>
</evidence>
<proteinExistence type="predicted"/>